<protein>
    <submittedName>
        <fullName evidence="14">Envelope glycoprotein L</fullName>
    </submittedName>
</protein>
<evidence type="ECO:0000256" key="7">
    <source>
        <dbReference type="ARBA" id="ARBA00022844"/>
    </source>
</evidence>
<gene>
    <name evidence="14" type="primary">U82</name>
</gene>
<keyword evidence="10" id="KW-0472">Membrane</keyword>
<evidence type="ECO:0000256" key="6">
    <source>
        <dbReference type="ARBA" id="ARBA00022812"/>
    </source>
</evidence>
<dbReference type="Pfam" id="PF01801">
    <property type="entry name" value="Cytomega_gL"/>
    <property type="match status" value="1"/>
</dbReference>
<keyword evidence="11" id="KW-1015">Disulfide bond</keyword>
<evidence type="ECO:0000256" key="4">
    <source>
        <dbReference type="ARBA" id="ARBA00022595"/>
    </source>
</evidence>
<evidence type="ECO:0000256" key="10">
    <source>
        <dbReference type="ARBA" id="ARBA00023136"/>
    </source>
</evidence>
<reference evidence="14" key="6">
    <citation type="journal article" date="2016" name="MSphere">
        <title>Comparison of the Gene Coding Contents and Other Unusual Features of the GC-Rich and AT-Rich Branch Probosciviruses.</title>
        <authorList>
            <person name="Ling P.D."/>
            <person name="Long S.Y."/>
            <person name="Zong J.C."/>
            <person name="Heaggans S.Y."/>
            <person name="Qin X."/>
            <person name="Hayward G.S."/>
        </authorList>
    </citation>
    <scope>NUCLEOTIDE SEQUENCE</scope>
    <source>
        <strain evidence="14">Nyah NAP97</strain>
    </source>
</reference>
<reference evidence="14" key="7">
    <citation type="submission" date="2019-08" db="EMBL/GenBank/DDBJ databases">
        <title>Complete Genome Assembly and Annotation of EEHV3A the First Example of a GC-Branch African Elephant Endotheliotrophic Herpesvirus Associated with Lethal Hemorrhagic Disease.</title>
        <authorList>
            <person name="Tan J."/>
            <person name="Ling P.D."/>
            <person name="Worley K."/>
            <person name="Proudfoot J."/>
            <person name="Bowman M."/>
            <person name="Qin X."/>
            <person name="Latimer E.M."/>
            <person name="Holder K."/>
            <person name="Fayette M."/>
            <person name="Nodolf S."/>
            <person name="Heaggans S.Y."/>
            <person name="Zong J.-C."/>
            <person name="Pearson V.R."/>
            <person name="Hayward G.S."/>
        </authorList>
    </citation>
    <scope>NUCLEOTIDE SEQUENCE</scope>
    <source>
        <strain evidence="14">Nyah NAP97</strain>
    </source>
</reference>
<reference evidence="14" key="1">
    <citation type="journal article" date="2009" name="Vet. Pathol.">
        <title>Clinico-pathologic features of fatal disease attributed to new variants of endotheliotropic herpesviruses in two Asian elephants (Elephas maximus).</title>
        <authorList>
            <person name="Garner M.M."/>
            <person name="Helmick K."/>
            <person name="Ochsenreiter J."/>
            <person name="Richman L.K."/>
            <person name="Latimer E."/>
            <person name="Wise A.G."/>
            <person name="Maes R.K."/>
            <person name="Kiupel M."/>
            <person name="Nordhausen R.W."/>
            <person name="Zong J.C."/>
            <person name="Hayward G.S."/>
        </authorList>
    </citation>
    <scope>NUCLEOTIDE SEQUENCE</scope>
    <source>
        <strain evidence="14">Nyah NAP97</strain>
    </source>
</reference>
<keyword evidence="8" id="KW-1043">Host membrane</keyword>
<dbReference type="PROSITE" id="PS52025">
    <property type="entry name" value="GL_BHV"/>
    <property type="match status" value="1"/>
</dbReference>
<reference evidence="14" key="5">
    <citation type="journal article" date="2016" name="MSphere">
        <title>Complete Genome Sequence of Elephant Endotheliotropic Herpesvirus 4, the First Example of a GC-Rich Branch Proboscivirus.</title>
        <authorList>
            <person name="Ling P.D."/>
            <person name="Long S.Y."/>
            <person name="Fuery A."/>
            <person name="Peng R.S."/>
            <person name="Heaggans S.Y."/>
            <person name="Qin X."/>
            <person name="Worley K.C."/>
            <person name="Dugan S."/>
            <person name="Hayward G.S."/>
        </authorList>
    </citation>
    <scope>NUCLEOTIDE SEQUENCE</scope>
    <source>
        <strain evidence="14">Nyah NAP97</strain>
    </source>
</reference>
<keyword evidence="9 14" id="KW-0261">Viral envelope protein</keyword>
<dbReference type="GO" id="GO:0019064">
    <property type="term" value="P:fusion of virus membrane with host plasma membrane"/>
    <property type="evidence" value="ECO:0007669"/>
    <property type="project" value="UniProtKB-KW"/>
</dbReference>
<dbReference type="GO" id="GO:0046718">
    <property type="term" value="P:symbiont entry into host cell"/>
    <property type="evidence" value="ECO:0007669"/>
    <property type="project" value="UniProtKB-KW"/>
</dbReference>
<evidence type="ECO:0000256" key="1">
    <source>
        <dbReference type="ARBA" id="ARBA00022506"/>
    </source>
</evidence>
<organism evidence="14 15">
    <name type="scientific">Elephant endotheliotropic herpesvirus 3A</name>
    <dbReference type="NCBI Taxonomy" id="1329409"/>
    <lineage>
        <taxon>Viruses</taxon>
        <taxon>Duplodnaviria</taxon>
        <taxon>Heunggongvirae</taxon>
        <taxon>Peploviricota</taxon>
        <taxon>Herviviricetes</taxon>
        <taxon>Herpesvirales</taxon>
        <taxon>Orthoherpesviridae</taxon>
        <taxon>Betaherpesvirinae</taxon>
        <taxon>Proboscivirus</taxon>
        <taxon>Elephant endotheliotropic herpesvirus 3</taxon>
    </lineage>
</organism>
<evidence type="ECO:0000313" key="15">
    <source>
        <dbReference type="Proteomes" id="UP001162024"/>
    </source>
</evidence>
<evidence type="ECO:0000256" key="2">
    <source>
        <dbReference type="ARBA" id="ARBA00022511"/>
    </source>
</evidence>
<keyword evidence="7" id="KW-0946">Virion</keyword>
<keyword evidence="12" id="KW-0325">Glycoprotein</keyword>
<keyword evidence="13" id="KW-1160">Virus entry into host cell</keyword>
<evidence type="ECO:0000256" key="11">
    <source>
        <dbReference type="ARBA" id="ARBA00023157"/>
    </source>
</evidence>
<dbReference type="EMBL" id="MN373268">
    <property type="protein sequence ID" value="QOE74469.1"/>
    <property type="molecule type" value="Genomic_DNA"/>
</dbReference>
<evidence type="ECO:0000256" key="12">
    <source>
        <dbReference type="ARBA" id="ARBA00023180"/>
    </source>
</evidence>
<sequence length="276" mass="31432">MSSHGGYATTILFLPVVLSLFSFHNKTNAFSYDLSPSCITELHMCLTGQPYAFSSHVYTDAYSKMIGYTYDSKAPRVTAPLVNASQDIMSLMYNNTEELRVFLTLRRGDSGLAAGKNMRGLHSVYAPDYDDPKRVACDGKYADFACSPGNRHRCGTDLTVNMLHLNYQHSIFTENVLSVMAYKKPFRVVVRVLVTNDATNVQKAVSIPFDTPALLDVLFSCVYRRVYRHREGLRLLHTFKRFYLQSVDERFRGPRSRTLNRILAIYDDSTMDRELL</sequence>
<dbReference type="InterPro" id="IPR002689">
    <property type="entry name" value="Cytomegalo_gL"/>
</dbReference>
<reference evidence="14" key="4">
    <citation type="journal article" date="2016" name="ILAR J">
        <title>Review of Elephant Endotheliotropic Herpesviruses and Acute Hemorrhagic Disease.</title>
        <authorList>
            <person name="Long S.Y."/>
            <person name="Latimer E.M."/>
            <person name="Hayward G.S."/>
        </authorList>
    </citation>
    <scope>NUCLEOTIDE SEQUENCE</scope>
    <source>
        <strain evidence="14">Nyah NAP97</strain>
    </source>
</reference>
<keyword evidence="3" id="KW-1169">Fusion of virus membrane with host cell membrane</keyword>
<evidence type="ECO:0000256" key="3">
    <source>
        <dbReference type="ARBA" id="ARBA00022521"/>
    </source>
</evidence>
<evidence type="ECO:0000256" key="13">
    <source>
        <dbReference type="ARBA" id="ARBA00023296"/>
    </source>
</evidence>
<keyword evidence="15" id="KW-1185">Reference proteome</keyword>
<evidence type="ECO:0000256" key="8">
    <source>
        <dbReference type="ARBA" id="ARBA00022870"/>
    </source>
</evidence>
<keyword evidence="2" id="KW-1032">Host cell membrane</keyword>
<reference evidence="14" key="3">
    <citation type="journal article" date="2014" name="J. Virol.">
        <title>Comparative genome analysis of four elephant endotheliotropic herpesviruses, EEHV3, EEHV4, EEHV5, and EEHV6, from cases of hemorrhagic disease or viremia.</title>
        <authorList>
            <person name="Zong JC"/>
            <person name="Latimer EM"/>
            <person name="Long SY"/>
            <person name="Richman LK"/>
            <person name="Heaggans SY"/>
            <person name="Hayward GS."/>
        </authorList>
    </citation>
    <scope>NUCLEOTIDE SEQUENCE</scope>
    <source>
        <strain evidence="14">Nyah NAP97</strain>
    </source>
</reference>
<evidence type="ECO:0000256" key="5">
    <source>
        <dbReference type="ARBA" id="ARBA00022729"/>
    </source>
</evidence>
<dbReference type="RefSeq" id="YP_010802803.1">
    <property type="nucleotide sequence ID" value="NC_077039.1"/>
</dbReference>
<evidence type="ECO:0000256" key="9">
    <source>
        <dbReference type="ARBA" id="ARBA00022879"/>
    </source>
</evidence>
<proteinExistence type="predicted"/>
<reference evidence="14" key="2">
    <citation type="journal article" date="2013" name="Genome Announc.">
        <title>Complete Genome Sequence of Elephant Endotheliotropic Herpesvirus 1A.</title>
        <authorList>
            <person name="Ling P.D."/>
            <person name="Reid J.G."/>
            <person name="Qin X."/>
            <person name="Muzny D.M."/>
            <person name="Gibbs R."/>
            <person name="Petrosino J."/>
            <person name="Peng R."/>
            <person name="Zong J.C."/>
            <person name="Heaggans S.Y."/>
            <person name="Hayward G.S."/>
        </authorList>
    </citation>
    <scope>NUCLEOTIDE SEQUENCE</scope>
    <source>
        <strain evidence="14">Nyah NAP97</strain>
    </source>
</reference>
<name>A0A866VSW2_9BETA</name>
<keyword evidence="1" id="KW-1168">Fusion of virus membrane with host membrane</keyword>
<keyword evidence="5" id="KW-0732">Signal</keyword>
<accession>A0A866VSW2</accession>
<evidence type="ECO:0000313" key="14">
    <source>
        <dbReference type="EMBL" id="QOE74469.1"/>
    </source>
</evidence>
<keyword evidence="6" id="KW-1040">Host Golgi apparatus</keyword>
<dbReference type="KEGG" id="vg:80541586"/>
<dbReference type="Proteomes" id="UP001162024">
    <property type="component" value="Segment"/>
</dbReference>
<dbReference type="GO" id="GO:0019031">
    <property type="term" value="C:viral envelope"/>
    <property type="evidence" value="ECO:0007669"/>
    <property type="project" value="UniProtKB-KW"/>
</dbReference>
<dbReference type="GeneID" id="80541586"/>
<keyword evidence="4" id="KW-1162">Viral penetration into host cytoplasm</keyword>